<dbReference type="HOGENOM" id="CLU_034311_1_0_1"/>
<dbReference type="AlphaFoldDB" id="G3AFC5"/>
<keyword evidence="5" id="KW-0560">Oxidoreductase</keyword>
<dbReference type="RefSeq" id="XP_007372326.1">
    <property type="nucleotide sequence ID" value="XM_007372264.1"/>
</dbReference>
<dbReference type="InParanoid" id="G3AFC5"/>
<evidence type="ECO:0000259" key="7">
    <source>
        <dbReference type="Pfam" id="PF01266"/>
    </source>
</evidence>
<dbReference type="PIRSF" id="PIRSF000189">
    <property type="entry name" value="D-aa_oxidase"/>
    <property type="match status" value="1"/>
</dbReference>
<dbReference type="GO" id="GO:0019478">
    <property type="term" value="P:D-amino acid catabolic process"/>
    <property type="evidence" value="ECO:0007669"/>
    <property type="project" value="TreeGrafter"/>
</dbReference>
<dbReference type="PROSITE" id="PS00677">
    <property type="entry name" value="DAO"/>
    <property type="match status" value="1"/>
</dbReference>
<dbReference type="EMBL" id="GL996499">
    <property type="protein sequence ID" value="EGW34914.1"/>
    <property type="molecule type" value="Genomic_DNA"/>
</dbReference>
<dbReference type="eggNOG" id="KOG3923">
    <property type="taxonomic scope" value="Eukaryota"/>
</dbReference>
<dbReference type="PANTHER" id="PTHR11530:SF16">
    <property type="entry name" value="D-AMINO ACID OXIDASE (AFU_ORTHOLOGUE AFUA_5G11290)"/>
    <property type="match status" value="1"/>
</dbReference>
<dbReference type="Gene3D" id="3.30.9.10">
    <property type="entry name" value="D-Amino Acid Oxidase, subunit A, domain 2"/>
    <property type="match status" value="1"/>
</dbReference>
<evidence type="ECO:0000256" key="4">
    <source>
        <dbReference type="ARBA" id="ARBA00022827"/>
    </source>
</evidence>
<feature type="binding site" evidence="6">
    <location>
        <position position="195"/>
    </location>
    <ligand>
        <name>FAD</name>
        <dbReference type="ChEBI" id="CHEBI:57692"/>
    </ligand>
</feature>
<evidence type="ECO:0000256" key="6">
    <source>
        <dbReference type="PIRSR" id="PIRSR000189-1"/>
    </source>
</evidence>
<gene>
    <name evidence="8" type="ORF">SPAPADRAFT_58036</name>
</gene>
<evidence type="ECO:0000256" key="1">
    <source>
        <dbReference type="ARBA" id="ARBA00001974"/>
    </source>
</evidence>
<feature type="binding site" evidence="6">
    <location>
        <position position="55"/>
    </location>
    <ligand>
        <name>D-dopa</name>
        <dbReference type="ChEBI" id="CHEBI:149689"/>
    </ligand>
</feature>
<dbReference type="InterPro" id="IPR006181">
    <property type="entry name" value="D-amino_acid_oxidase_CS"/>
</dbReference>
<evidence type="ECO:0000313" key="9">
    <source>
        <dbReference type="Proteomes" id="UP000000709"/>
    </source>
</evidence>
<dbReference type="OMA" id="DLWELQP"/>
<evidence type="ECO:0000313" key="8">
    <source>
        <dbReference type="EMBL" id="EGW34914.1"/>
    </source>
</evidence>
<dbReference type="InterPro" id="IPR006076">
    <property type="entry name" value="FAD-dep_OxRdtase"/>
</dbReference>
<keyword evidence="4 6" id="KW-0274">FAD</keyword>
<dbReference type="OrthoDB" id="409956at2759"/>
<dbReference type="Gene3D" id="3.40.50.720">
    <property type="entry name" value="NAD(P)-binding Rossmann-like Domain"/>
    <property type="match status" value="1"/>
</dbReference>
<keyword evidence="3" id="KW-0285">Flavoprotein</keyword>
<dbReference type="GO" id="GO:0003884">
    <property type="term" value="F:D-amino-acid oxidase activity"/>
    <property type="evidence" value="ECO:0007669"/>
    <property type="project" value="InterPro"/>
</dbReference>
<feature type="binding site" evidence="6">
    <location>
        <begin position="46"/>
        <end position="47"/>
    </location>
    <ligand>
        <name>FAD</name>
        <dbReference type="ChEBI" id="CHEBI:57692"/>
    </ligand>
</feature>
<dbReference type="Proteomes" id="UP000000709">
    <property type="component" value="Unassembled WGS sequence"/>
</dbReference>
<dbReference type="STRING" id="619300.G3AFC5"/>
<dbReference type="SUPFAM" id="SSF54373">
    <property type="entry name" value="FAD-linked reductases, C-terminal domain"/>
    <property type="match status" value="1"/>
</dbReference>
<dbReference type="KEGG" id="spaa:SPAPADRAFT_58036"/>
<dbReference type="PANTHER" id="PTHR11530">
    <property type="entry name" value="D-AMINO ACID OXIDASE"/>
    <property type="match status" value="1"/>
</dbReference>
<accession>G3AFC5</accession>
<dbReference type="GeneID" id="18872294"/>
<organism evidence="9">
    <name type="scientific">Spathaspora passalidarum (strain NRRL Y-27907 / 11-Y1)</name>
    <dbReference type="NCBI Taxonomy" id="619300"/>
    <lineage>
        <taxon>Eukaryota</taxon>
        <taxon>Fungi</taxon>
        <taxon>Dikarya</taxon>
        <taxon>Ascomycota</taxon>
        <taxon>Saccharomycotina</taxon>
        <taxon>Pichiomycetes</taxon>
        <taxon>Debaryomycetaceae</taxon>
        <taxon>Spathaspora</taxon>
    </lineage>
</organism>
<evidence type="ECO:0000256" key="2">
    <source>
        <dbReference type="ARBA" id="ARBA00006730"/>
    </source>
</evidence>
<evidence type="ECO:0000256" key="3">
    <source>
        <dbReference type="ARBA" id="ARBA00022630"/>
    </source>
</evidence>
<feature type="domain" description="FAD dependent oxidoreductase" evidence="7">
    <location>
        <begin position="4"/>
        <end position="349"/>
    </location>
</feature>
<protein>
    <recommendedName>
        <fullName evidence="7">FAD dependent oxidoreductase domain-containing protein</fullName>
    </recommendedName>
</protein>
<dbReference type="SUPFAM" id="SSF51971">
    <property type="entry name" value="Nucleotide-binding domain"/>
    <property type="match status" value="1"/>
</dbReference>
<comment type="similarity">
    <text evidence="2">Belongs to the DAMOX/DASOX family.</text>
</comment>
<dbReference type="Pfam" id="PF01266">
    <property type="entry name" value="DAO"/>
    <property type="match status" value="1"/>
</dbReference>
<name>G3AFC5_SPAPN</name>
<keyword evidence="9" id="KW-1185">Reference proteome</keyword>
<evidence type="ECO:0000256" key="5">
    <source>
        <dbReference type="ARBA" id="ARBA00023002"/>
    </source>
</evidence>
<feature type="binding site" evidence="6">
    <location>
        <position position="334"/>
    </location>
    <ligand>
        <name>D-dopa</name>
        <dbReference type="ChEBI" id="CHEBI:149689"/>
    </ligand>
</feature>
<proteinExistence type="inferred from homology"/>
<dbReference type="GO" id="GO:0005737">
    <property type="term" value="C:cytoplasm"/>
    <property type="evidence" value="ECO:0007669"/>
    <property type="project" value="TreeGrafter"/>
</dbReference>
<dbReference type="InterPro" id="IPR023209">
    <property type="entry name" value="DAO"/>
</dbReference>
<comment type="cofactor">
    <cofactor evidence="1 6">
        <name>FAD</name>
        <dbReference type="ChEBI" id="CHEBI:57692"/>
    </cofactor>
</comment>
<reference evidence="8 9" key="1">
    <citation type="journal article" date="2011" name="Proc. Natl. Acad. Sci. U.S.A.">
        <title>Comparative genomics of xylose-fermenting fungi for enhanced biofuel production.</title>
        <authorList>
            <person name="Wohlbach D.J."/>
            <person name="Kuo A."/>
            <person name="Sato T.K."/>
            <person name="Potts K.M."/>
            <person name="Salamov A.A."/>
            <person name="LaButti K.M."/>
            <person name="Sun H."/>
            <person name="Clum A."/>
            <person name="Pangilinan J.L."/>
            <person name="Lindquist E.A."/>
            <person name="Lucas S."/>
            <person name="Lapidus A."/>
            <person name="Jin M."/>
            <person name="Gunawan C."/>
            <person name="Balan V."/>
            <person name="Dale B.E."/>
            <person name="Jeffries T.W."/>
            <person name="Zinkel R."/>
            <person name="Barry K.W."/>
            <person name="Grigoriev I.V."/>
            <person name="Gasch A.P."/>
        </authorList>
    </citation>
    <scope>NUCLEOTIDE SEQUENCE [LARGE SCALE GENOMIC DNA]</scope>
    <source>
        <strain evidence="9">NRRL Y-27907 / 11-Y1</strain>
    </source>
</reference>
<sequence length="362" mass="40587">MSSKVVILGAGVSGLTTALELKRSNPNAEITIVGEFIPGDIDKSYTSPFAGANWQSFATYDDTELQEIDKVGYSKFLQLANVDYRAGVWIKDNISYFTDHEISSKGSNFREFLPWYRNFVEDFEIIDKHNLPPGVAFGTRFKGVVISVPTYLKFLVDQNKEIGNTIKKINKVKHIEDVRKFHASGKVADYVINATGLSATSIGGIDDHKVNYTVRGQVLLVKNNARDLLTVEGFPGRENEMLYMMPRVEGGTIIGGCFYENDKNSEEDTELTKRIIKRAIRYAPELINPKYKGNPRKLEIVQVNVGFRPYRVGGARVEADKKYDWLIHNYGAGGGGYQGSYGFARKTVEVLKKKTSQTKPKL</sequence>
<dbReference type="GO" id="GO:0071949">
    <property type="term" value="F:FAD binding"/>
    <property type="evidence" value="ECO:0007669"/>
    <property type="project" value="InterPro"/>
</dbReference>